<feature type="domain" description="CusB-like beta-barrel" evidence="6">
    <location>
        <begin position="267"/>
        <end position="308"/>
    </location>
</feature>
<evidence type="ECO:0000259" key="5">
    <source>
        <dbReference type="Pfam" id="PF25917"/>
    </source>
</evidence>
<dbReference type="PANTHER" id="PTHR30386:SF19">
    <property type="entry name" value="MULTIDRUG EXPORT PROTEIN EMRA-RELATED"/>
    <property type="match status" value="1"/>
</dbReference>
<gene>
    <name evidence="7" type="ORF">ENQ87_09370</name>
</gene>
<keyword evidence="4" id="KW-1133">Transmembrane helix</keyword>
<feature type="compositionally biased region" description="Low complexity" evidence="3">
    <location>
        <begin position="15"/>
        <end position="28"/>
    </location>
</feature>
<evidence type="ECO:0000256" key="3">
    <source>
        <dbReference type="SAM" id="MobiDB-lite"/>
    </source>
</evidence>
<keyword evidence="4" id="KW-0812">Transmembrane</keyword>
<sequence length="374" mass="40394">MAVEEANDRDGAHTSADTANSAAGAAPSQRGGTRKRAGVLLLLAIIIGLGLGGRWLIRSMTHITTDNAFVEAHIHAISPRVPGTVTAVPVRDNQFVRKGELLVELDPADYEVRLKAAAADLDMARNETSGDYAQVEAARAAVSHARARLDQAELDLRRGSALFAKEVIPREQLDRLETARRVAEAQLREAEEVVRKAQAQLGLTGSGGKEARIAQREAKLREALLGLSYTKIVAPADGYVTRKGVEPGATVQAGQPLMAVVALDDAWITANYKESQLTHMRPGQKVTFTVDAYPSRTFTGRVESIMAGTGAAFSLLPPENATGNYVKVVQRVPVKIAVDRESDPQHLLRVGMSVVPTVDVDRKLGDILRDFWPF</sequence>
<dbReference type="Pfam" id="PF25917">
    <property type="entry name" value="BSH_RND"/>
    <property type="match status" value="1"/>
</dbReference>
<evidence type="ECO:0000256" key="1">
    <source>
        <dbReference type="ARBA" id="ARBA00004196"/>
    </source>
</evidence>
<dbReference type="GO" id="GO:0030313">
    <property type="term" value="C:cell envelope"/>
    <property type="evidence" value="ECO:0007669"/>
    <property type="project" value="UniProtKB-SubCell"/>
</dbReference>
<dbReference type="EMBL" id="DSOV01000043">
    <property type="protein sequence ID" value="HEN42572.1"/>
    <property type="molecule type" value="Genomic_DNA"/>
</dbReference>
<evidence type="ECO:0000256" key="4">
    <source>
        <dbReference type="SAM" id="Phobius"/>
    </source>
</evidence>
<comment type="caution">
    <text evidence="7">The sequence shown here is derived from an EMBL/GenBank/DDBJ whole genome shotgun (WGS) entry which is preliminary data.</text>
</comment>
<dbReference type="AlphaFoldDB" id="A0A831UCP8"/>
<name>A0A831UCP8_GEOME</name>
<dbReference type="Pfam" id="PF25954">
    <property type="entry name" value="Beta-barrel_RND_2"/>
    <property type="match status" value="1"/>
</dbReference>
<dbReference type="GO" id="GO:0055085">
    <property type="term" value="P:transmembrane transport"/>
    <property type="evidence" value="ECO:0007669"/>
    <property type="project" value="InterPro"/>
</dbReference>
<dbReference type="InterPro" id="IPR058792">
    <property type="entry name" value="Beta-barrel_RND_2"/>
</dbReference>
<dbReference type="Gene3D" id="1.10.287.470">
    <property type="entry name" value="Helix hairpin bin"/>
    <property type="match status" value="2"/>
</dbReference>
<proteinExistence type="predicted"/>
<feature type="region of interest" description="Disordered" evidence="3">
    <location>
        <begin position="1"/>
        <end position="31"/>
    </location>
</feature>
<feature type="coiled-coil region" evidence="2">
    <location>
        <begin position="135"/>
        <end position="200"/>
    </location>
</feature>
<evidence type="ECO:0000256" key="2">
    <source>
        <dbReference type="SAM" id="Coils"/>
    </source>
</evidence>
<feature type="domain" description="Multidrug resistance protein MdtA-like barrel-sandwich hybrid" evidence="5">
    <location>
        <begin position="77"/>
        <end position="261"/>
    </location>
</feature>
<dbReference type="InterPro" id="IPR050739">
    <property type="entry name" value="MFP"/>
</dbReference>
<dbReference type="PANTHER" id="PTHR30386">
    <property type="entry name" value="MEMBRANE FUSION SUBUNIT OF EMRAB-TOLC MULTIDRUG EFFLUX PUMP"/>
    <property type="match status" value="1"/>
</dbReference>
<evidence type="ECO:0000259" key="6">
    <source>
        <dbReference type="Pfam" id="PF25954"/>
    </source>
</evidence>
<feature type="transmembrane region" description="Helical" evidence="4">
    <location>
        <begin position="37"/>
        <end position="57"/>
    </location>
</feature>
<reference evidence="7" key="1">
    <citation type="journal article" date="2020" name="mSystems">
        <title>Genome- and Community-Level Interaction Insights into Carbon Utilization and Element Cycling Functions of Hydrothermarchaeota in Hydrothermal Sediment.</title>
        <authorList>
            <person name="Zhou Z."/>
            <person name="Liu Y."/>
            <person name="Xu W."/>
            <person name="Pan J."/>
            <person name="Luo Z.H."/>
            <person name="Li M."/>
        </authorList>
    </citation>
    <scope>NUCLEOTIDE SEQUENCE [LARGE SCALE GENOMIC DNA]</scope>
    <source>
        <strain evidence="7">SpSt-349</strain>
    </source>
</reference>
<dbReference type="InterPro" id="IPR058625">
    <property type="entry name" value="MdtA-like_BSH"/>
</dbReference>
<evidence type="ECO:0000313" key="7">
    <source>
        <dbReference type="EMBL" id="HEN42572.1"/>
    </source>
</evidence>
<accession>A0A831UCP8</accession>
<feature type="compositionally biased region" description="Basic and acidic residues" evidence="3">
    <location>
        <begin position="1"/>
        <end position="12"/>
    </location>
</feature>
<dbReference type="Gene3D" id="2.40.50.100">
    <property type="match status" value="1"/>
</dbReference>
<dbReference type="SUPFAM" id="SSF111369">
    <property type="entry name" value="HlyD-like secretion proteins"/>
    <property type="match status" value="3"/>
</dbReference>
<protein>
    <submittedName>
        <fullName evidence="7">HlyD family secretion protein</fullName>
    </submittedName>
</protein>
<dbReference type="Gene3D" id="2.40.30.170">
    <property type="match status" value="1"/>
</dbReference>
<organism evidence="7">
    <name type="scientific">Geobacter metallireducens</name>
    <dbReference type="NCBI Taxonomy" id="28232"/>
    <lineage>
        <taxon>Bacteria</taxon>
        <taxon>Pseudomonadati</taxon>
        <taxon>Thermodesulfobacteriota</taxon>
        <taxon>Desulfuromonadia</taxon>
        <taxon>Geobacterales</taxon>
        <taxon>Geobacteraceae</taxon>
        <taxon>Geobacter</taxon>
    </lineage>
</organism>
<keyword evidence="4" id="KW-0472">Membrane</keyword>
<comment type="subcellular location">
    <subcellularLocation>
        <location evidence="1">Cell envelope</location>
    </subcellularLocation>
</comment>
<keyword evidence="2" id="KW-0175">Coiled coil</keyword>